<feature type="domain" description="Reverse transcriptase/retrotransposon-derived protein RNase H-like" evidence="2">
    <location>
        <begin position="46"/>
        <end position="143"/>
    </location>
</feature>
<gene>
    <name evidence="4" type="ORF">MGAL_10B058659</name>
</gene>
<evidence type="ECO:0000313" key="5">
    <source>
        <dbReference type="Proteomes" id="UP000596742"/>
    </source>
</evidence>
<dbReference type="SUPFAM" id="SSF56672">
    <property type="entry name" value="DNA/RNA polymerases"/>
    <property type="match status" value="1"/>
</dbReference>
<dbReference type="PANTHER" id="PTHR37984:SF9">
    <property type="entry name" value="INTEGRASE CATALYTIC DOMAIN-CONTAINING PROTEIN"/>
    <property type="match status" value="1"/>
</dbReference>
<dbReference type="OrthoDB" id="6147533at2759"/>
<keyword evidence="5" id="KW-1185">Reference proteome</keyword>
<reference evidence="4" key="1">
    <citation type="submission" date="2018-11" db="EMBL/GenBank/DDBJ databases">
        <authorList>
            <person name="Alioto T."/>
            <person name="Alioto T."/>
        </authorList>
    </citation>
    <scope>NUCLEOTIDE SEQUENCE</scope>
</reference>
<feature type="compositionally biased region" description="Basic and acidic residues" evidence="1">
    <location>
        <begin position="512"/>
        <end position="525"/>
    </location>
</feature>
<dbReference type="FunFam" id="3.30.70.270:FF:000020">
    <property type="entry name" value="Transposon Tf2-6 polyprotein-like Protein"/>
    <property type="match status" value="1"/>
</dbReference>
<dbReference type="AlphaFoldDB" id="A0A8B6F839"/>
<accession>A0A8B6F839</accession>
<dbReference type="Pfam" id="PF17921">
    <property type="entry name" value="Integrase_H2C2"/>
    <property type="match status" value="1"/>
</dbReference>
<dbReference type="Gene3D" id="3.30.70.270">
    <property type="match status" value="1"/>
</dbReference>
<sequence>MTKPTDISGVRRFLGMVNQLNKFSCKVTELTKPLRELLKTHNAWHWGIAQETAFTEIKNELASSGTLGHYDPNKDTVVSADASSFGLGAVIRQKHGEILKPVAYASRSLTDAEQRYAQIEKEALVLTWACEKFSNYLIGKKFNLETDHKPLVPLLSSKGIAELPPRIQRFRMRLLRFDFTIEHVPGKELNIADALSRAPVDLSESNEFETETKAYVDSIVKNFPASDMRLQNIRDECVKDEICKTLRLYCKEGWPEKSSLSDSLKPYWSLQGEFTIIGNMLLKADRLVIPRSLQDEILERLHDGHQGIVKCRERAKSSVWWLGMSTMIENMVKRCKKCIENANDHAEPLLQPEFPKRPWQKLASDLFELKGQTTTPLANGYSPAELLMGRKLRTLLPVAPKTLVPKLPNTRELLKKEDECKFKQKQYYDRRHRARPYSKVETNDRVWVKDQKKQGIIKAETNEPRSYIIETDSGEIRRNRRHFSNLPEKPDTKISQNTFETIPDEIPIYNNEMKDNQTDQSDKSDFYVTRSGRISKPPDKLDL</sequence>
<dbReference type="FunFam" id="3.10.20.370:FF:000001">
    <property type="entry name" value="Retrovirus-related Pol polyprotein from transposon 17.6-like protein"/>
    <property type="match status" value="1"/>
</dbReference>
<dbReference type="CDD" id="cd09274">
    <property type="entry name" value="RNase_HI_RT_Ty3"/>
    <property type="match status" value="1"/>
</dbReference>
<dbReference type="Pfam" id="PF17919">
    <property type="entry name" value="RT_RNaseH_2"/>
    <property type="match status" value="1"/>
</dbReference>
<evidence type="ECO:0000259" key="2">
    <source>
        <dbReference type="Pfam" id="PF17919"/>
    </source>
</evidence>
<dbReference type="FunFam" id="1.10.340.70:FF:000003">
    <property type="entry name" value="Protein CBG25708"/>
    <property type="match status" value="1"/>
</dbReference>
<dbReference type="EMBL" id="UYJE01006234">
    <property type="protein sequence ID" value="VDI44151.1"/>
    <property type="molecule type" value="Genomic_DNA"/>
</dbReference>
<protein>
    <submittedName>
        <fullName evidence="4">Uncharacterized protein</fullName>
    </submittedName>
</protein>
<dbReference type="Gene3D" id="1.10.340.70">
    <property type="match status" value="1"/>
</dbReference>
<organism evidence="4 5">
    <name type="scientific">Mytilus galloprovincialis</name>
    <name type="common">Mediterranean mussel</name>
    <dbReference type="NCBI Taxonomy" id="29158"/>
    <lineage>
        <taxon>Eukaryota</taxon>
        <taxon>Metazoa</taxon>
        <taxon>Spiralia</taxon>
        <taxon>Lophotrochozoa</taxon>
        <taxon>Mollusca</taxon>
        <taxon>Bivalvia</taxon>
        <taxon>Autobranchia</taxon>
        <taxon>Pteriomorphia</taxon>
        <taxon>Mytilida</taxon>
        <taxon>Mytiloidea</taxon>
        <taxon>Mytilidae</taxon>
        <taxon>Mytilinae</taxon>
        <taxon>Mytilus</taxon>
    </lineage>
</organism>
<proteinExistence type="predicted"/>
<evidence type="ECO:0000259" key="3">
    <source>
        <dbReference type="Pfam" id="PF17921"/>
    </source>
</evidence>
<feature type="region of interest" description="Disordered" evidence="1">
    <location>
        <begin position="509"/>
        <end position="543"/>
    </location>
</feature>
<dbReference type="InterPro" id="IPR043128">
    <property type="entry name" value="Rev_trsase/Diguanyl_cyclase"/>
</dbReference>
<evidence type="ECO:0000256" key="1">
    <source>
        <dbReference type="SAM" id="MobiDB-lite"/>
    </source>
</evidence>
<dbReference type="InterPro" id="IPR043502">
    <property type="entry name" value="DNA/RNA_pol_sf"/>
</dbReference>
<comment type="caution">
    <text evidence="4">The sequence shown here is derived from an EMBL/GenBank/DDBJ whole genome shotgun (WGS) entry which is preliminary data.</text>
</comment>
<dbReference type="InterPro" id="IPR041577">
    <property type="entry name" value="RT_RNaseH_2"/>
</dbReference>
<dbReference type="PANTHER" id="PTHR37984">
    <property type="entry name" value="PROTEIN CBG26694"/>
    <property type="match status" value="1"/>
</dbReference>
<evidence type="ECO:0000313" key="4">
    <source>
        <dbReference type="EMBL" id="VDI44151.1"/>
    </source>
</evidence>
<dbReference type="InterPro" id="IPR041588">
    <property type="entry name" value="Integrase_H2C2"/>
</dbReference>
<name>A0A8B6F839_MYTGA</name>
<dbReference type="Proteomes" id="UP000596742">
    <property type="component" value="Unassembled WGS sequence"/>
</dbReference>
<feature type="domain" description="Integrase zinc-binding" evidence="3">
    <location>
        <begin position="289"/>
        <end position="342"/>
    </location>
</feature>
<dbReference type="InterPro" id="IPR050951">
    <property type="entry name" value="Retrovirus_Pol_polyprotein"/>
</dbReference>